<dbReference type="Pfam" id="PF13302">
    <property type="entry name" value="Acetyltransf_3"/>
    <property type="match status" value="2"/>
</dbReference>
<dbReference type="PANTHER" id="PTHR43792">
    <property type="entry name" value="GNAT FAMILY, PUTATIVE (AFU_ORTHOLOGUE AFUA_3G00765)-RELATED-RELATED"/>
    <property type="match status" value="1"/>
</dbReference>
<name>A0A1G7BBW0_9RHOB</name>
<dbReference type="InterPro" id="IPR051531">
    <property type="entry name" value="N-acetyltransferase"/>
</dbReference>
<evidence type="ECO:0000313" key="3">
    <source>
        <dbReference type="Proteomes" id="UP000199344"/>
    </source>
</evidence>
<feature type="domain" description="N-acetyltransferase" evidence="1">
    <location>
        <begin position="3"/>
        <end position="152"/>
    </location>
</feature>
<dbReference type="InterPro" id="IPR016181">
    <property type="entry name" value="Acyl_CoA_acyltransferase"/>
</dbReference>
<feature type="domain" description="N-acetyltransferase" evidence="1">
    <location>
        <begin position="165"/>
        <end position="321"/>
    </location>
</feature>
<dbReference type="OrthoDB" id="9804153at2"/>
<proteinExistence type="predicted"/>
<dbReference type="GO" id="GO:0016747">
    <property type="term" value="F:acyltransferase activity, transferring groups other than amino-acyl groups"/>
    <property type="evidence" value="ECO:0007669"/>
    <property type="project" value="InterPro"/>
</dbReference>
<dbReference type="PROSITE" id="PS51186">
    <property type="entry name" value="GNAT"/>
    <property type="match status" value="2"/>
</dbReference>
<dbReference type="STRING" id="591205.SAMN05421538_10543"/>
<dbReference type="Proteomes" id="UP000199344">
    <property type="component" value="Unassembled WGS sequence"/>
</dbReference>
<dbReference type="SUPFAM" id="SSF55729">
    <property type="entry name" value="Acyl-CoA N-acyltransferases (Nat)"/>
    <property type="match status" value="2"/>
</dbReference>
<accession>A0A1G7BBW0</accession>
<gene>
    <name evidence="2" type="ORF">SAMN05421538_10543</name>
</gene>
<evidence type="ECO:0000259" key="1">
    <source>
        <dbReference type="PROSITE" id="PS51186"/>
    </source>
</evidence>
<dbReference type="EMBL" id="FNAH01000005">
    <property type="protein sequence ID" value="SDE24452.1"/>
    <property type="molecule type" value="Genomic_DNA"/>
</dbReference>
<sequence>MRITLRPPAHGDVDAIWRNLQDAETVQWLTTLPFPYQRSDAVAFVDQIATPDDMAIIADGEFAGVIRVRGEIGYWIAPPLRRRGIARRALQIALFRHFAASDDPVRANHLDGNIASRALLEGVGFRETGAGQVTRRFDGRSVPQRHMELTRSAFVAALSIRTPRGLLTPMTEADFPALHRIATEPATARMLMRFFPGQTGAEFARIMRPAMDPVTRPVRLAIRRDGRCIGSIGVDAGADPAVFYFLAPEAAGQGIASEVLPVFCDAVQDWFDLDTLTAQVFADNAASRRVLEKAGFAAGETRLLVSAGRARPETGLVMRRG</sequence>
<evidence type="ECO:0000313" key="2">
    <source>
        <dbReference type="EMBL" id="SDE24452.1"/>
    </source>
</evidence>
<reference evidence="2 3" key="1">
    <citation type="submission" date="2016-10" db="EMBL/GenBank/DDBJ databases">
        <authorList>
            <person name="de Groot N.N."/>
        </authorList>
    </citation>
    <scope>NUCLEOTIDE SEQUENCE [LARGE SCALE GENOMIC DNA]</scope>
    <source>
        <strain evidence="2 3">DSM 22220</strain>
    </source>
</reference>
<protein>
    <submittedName>
        <fullName evidence="2">Protein N-acetyltransferase, RimJ/RimL family</fullName>
    </submittedName>
</protein>
<dbReference type="AlphaFoldDB" id="A0A1G7BBW0"/>
<organism evidence="2 3">
    <name type="scientific">Paracoccus isoporae</name>
    <dbReference type="NCBI Taxonomy" id="591205"/>
    <lineage>
        <taxon>Bacteria</taxon>
        <taxon>Pseudomonadati</taxon>
        <taxon>Pseudomonadota</taxon>
        <taxon>Alphaproteobacteria</taxon>
        <taxon>Rhodobacterales</taxon>
        <taxon>Paracoccaceae</taxon>
        <taxon>Paracoccus</taxon>
    </lineage>
</organism>
<keyword evidence="2" id="KW-0808">Transferase</keyword>
<dbReference type="RefSeq" id="WP_090523233.1">
    <property type="nucleotide sequence ID" value="NZ_FNAH01000005.1"/>
</dbReference>
<dbReference type="InterPro" id="IPR000182">
    <property type="entry name" value="GNAT_dom"/>
</dbReference>
<keyword evidence="3" id="KW-1185">Reference proteome</keyword>
<dbReference type="Gene3D" id="3.40.630.30">
    <property type="match status" value="2"/>
</dbReference>